<dbReference type="PANTHER" id="PTHR37507">
    <property type="entry name" value="SPORULATION PROTEIN YDCC"/>
    <property type="match status" value="1"/>
</dbReference>
<dbReference type="InterPro" id="IPR052944">
    <property type="entry name" value="Sporulation_related"/>
</dbReference>
<dbReference type="AlphaFoldDB" id="A0A1M5IVN5"/>
<dbReference type="STRING" id="930117.SAMN05216225_102621"/>
<keyword evidence="3" id="KW-1185">Reference proteome</keyword>
<dbReference type="Proteomes" id="UP000183988">
    <property type="component" value="Unassembled WGS sequence"/>
</dbReference>
<dbReference type="SUPFAM" id="SSF89392">
    <property type="entry name" value="Prokaryotic lipoproteins and lipoprotein localization factors"/>
    <property type="match status" value="1"/>
</dbReference>
<keyword evidence="2" id="KW-0449">Lipoprotein</keyword>
<reference evidence="2 3" key="1">
    <citation type="submission" date="2016-11" db="EMBL/GenBank/DDBJ databases">
        <authorList>
            <person name="Jaros S."/>
            <person name="Januszkiewicz K."/>
            <person name="Wedrychowicz H."/>
        </authorList>
    </citation>
    <scope>NUCLEOTIDE SEQUENCE [LARGE SCALE GENOMIC DNA]</scope>
    <source>
        <strain evidence="2 3">IBRC-M 10683</strain>
    </source>
</reference>
<organism evidence="2 3">
    <name type="scientific">Ornithinibacillus halophilus</name>
    <dbReference type="NCBI Taxonomy" id="930117"/>
    <lineage>
        <taxon>Bacteria</taxon>
        <taxon>Bacillati</taxon>
        <taxon>Bacillota</taxon>
        <taxon>Bacilli</taxon>
        <taxon>Bacillales</taxon>
        <taxon>Bacillaceae</taxon>
        <taxon>Ornithinibacillus</taxon>
    </lineage>
</organism>
<dbReference type="Gene3D" id="2.50.20.10">
    <property type="entry name" value="Lipoprotein localisation LolA/LolB/LppX"/>
    <property type="match status" value="1"/>
</dbReference>
<dbReference type="OrthoDB" id="9785380at2"/>
<sequence>MFKKVGIRMIIVFGLVLLLSACGEKSQEDVLEELQENIQEISGYKANAEMKMNTGQEEQAFSIEVWHKKEDFYRVALSNESAEKESQIILKNEDGVFVLTPELNKSFKFQSEWPENSSQPYLYESLVGDIVEDSEATFTSDDNNYIFKTKTNYQSNSNLPYQEIYIDKQSLAPVLINVLDKDDNTRVTVSFTKFEMNPSFGEKDFDMEENMANARPDDVPASGDVTETAVPVLSPVNTVGAQLNERIEQELENGKRIISTYTGEKNFTLVQEKLDVVPTLSSPKVVEGDIVNLGHTHGVLSEGSLEWDYEGMSFLLASDELTRAELIEVAQSIEVAVEGK</sequence>
<feature type="chain" id="PRO_5039408123" evidence="1">
    <location>
        <begin position="22"/>
        <end position="340"/>
    </location>
</feature>
<protein>
    <submittedName>
        <fullName evidence="2">Outer membrane lipoprotein-sorting protein</fullName>
    </submittedName>
</protein>
<dbReference type="RefSeq" id="WP_072890871.1">
    <property type="nucleotide sequence ID" value="NZ_FQVW01000026.1"/>
</dbReference>
<gene>
    <name evidence="2" type="ORF">SAMN05216225_102621</name>
</gene>
<dbReference type="EMBL" id="FQVW01000026">
    <property type="protein sequence ID" value="SHG32099.1"/>
    <property type="molecule type" value="Genomic_DNA"/>
</dbReference>
<feature type="signal peptide" evidence="1">
    <location>
        <begin position="1"/>
        <end position="21"/>
    </location>
</feature>
<name>A0A1M5IVN5_9BACI</name>
<proteinExistence type="predicted"/>
<keyword evidence="1" id="KW-0732">Signal</keyword>
<dbReference type="PANTHER" id="PTHR37507:SF2">
    <property type="entry name" value="SPORULATION PROTEIN YDCC"/>
    <property type="match status" value="1"/>
</dbReference>
<dbReference type="InterPro" id="IPR029046">
    <property type="entry name" value="LolA/LolB/LppX"/>
</dbReference>
<accession>A0A1M5IVN5</accession>
<dbReference type="PROSITE" id="PS51257">
    <property type="entry name" value="PROKAR_LIPOPROTEIN"/>
    <property type="match status" value="1"/>
</dbReference>
<evidence type="ECO:0000313" key="2">
    <source>
        <dbReference type="EMBL" id="SHG32099.1"/>
    </source>
</evidence>
<evidence type="ECO:0000256" key="1">
    <source>
        <dbReference type="SAM" id="SignalP"/>
    </source>
</evidence>
<evidence type="ECO:0000313" key="3">
    <source>
        <dbReference type="Proteomes" id="UP000183988"/>
    </source>
</evidence>